<keyword evidence="1" id="KW-0732">Signal</keyword>
<evidence type="ECO:0000259" key="2">
    <source>
        <dbReference type="PROSITE" id="PS50911"/>
    </source>
</evidence>
<keyword evidence="4" id="KW-1185">Reference proteome</keyword>
<dbReference type="InterPro" id="IPR007921">
    <property type="entry name" value="CHAP_dom"/>
</dbReference>
<sequence length="418" mass="44582">MRNALLRPSARLAAVILLGSAAVGTSTTSAGAASIVYECKSASTSCIRFSGYAGRSVWGYPVNSTGNNCTNYAAYRLARNGVPQQSGLGNGGGWATNAKKRGFRVDTTARTGAIAQWNYGSVYAPSAGHVGYVEEVTSSYITISDSSWGGGSYRWRIPKGDRNWPSNFIHFKDTAYQPPASGSFVKVRETGETYQLVGRTPVFVSTWTAFGGWKPTHLLSSTSLASLPRYPAEGTFLRGAQRGEIYRVAGGAPVYVSTWSAFGRSQPTTTVDQAAIDNAGAGSRWNHLRAKPAEGTLIKGAQRGEVYRVAGGSPVYVSAWANIGGWAPSLVVDQVAIDKAGSGAQWNHLTHKPRDGAYLKGRTSGRVYLMKSGVAQYVSSWTQVGGWKPSTTVDQKAIDMAGTRTPVKWSHIADTAKL</sequence>
<dbReference type="InterPro" id="IPR038765">
    <property type="entry name" value="Papain-like_cys_pep_sf"/>
</dbReference>
<dbReference type="EMBL" id="FOHB01000001">
    <property type="protein sequence ID" value="SER62341.1"/>
    <property type="molecule type" value="Genomic_DNA"/>
</dbReference>
<dbReference type="OrthoDB" id="4855196at2"/>
<dbReference type="AlphaFoldDB" id="A0A1H9QP35"/>
<dbReference type="Pfam" id="PF05257">
    <property type="entry name" value="CHAP"/>
    <property type="match status" value="1"/>
</dbReference>
<dbReference type="Proteomes" id="UP000199019">
    <property type="component" value="Unassembled WGS sequence"/>
</dbReference>
<reference evidence="4" key="1">
    <citation type="submission" date="2016-10" db="EMBL/GenBank/DDBJ databases">
        <authorList>
            <person name="Varghese N."/>
            <person name="Submissions S."/>
        </authorList>
    </citation>
    <scope>NUCLEOTIDE SEQUENCE [LARGE SCALE GENOMIC DNA]</scope>
    <source>
        <strain evidence="4">CGMCC 1.6963</strain>
    </source>
</reference>
<accession>A0A1H9QP35</accession>
<organism evidence="3 4">
    <name type="scientific">Pedococcus cremeus</name>
    <dbReference type="NCBI Taxonomy" id="587636"/>
    <lineage>
        <taxon>Bacteria</taxon>
        <taxon>Bacillati</taxon>
        <taxon>Actinomycetota</taxon>
        <taxon>Actinomycetes</taxon>
        <taxon>Micrococcales</taxon>
        <taxon>Intrasporangiaceae</taxon>
        <taxon>Pedococcus</taxon>
    </lineage>
</organism>
<feature type="chain" id="PRO_5011605802" evidence="1">
    <location>
        <begin position="33"/>
        <end position="418"/>
    </location>
</feature>
<dbReference type="RefSeq" id="WP_091755380.1">
    <property type="nucleotide sequence ID" value="NZ_FOHB01000001.1"/>
</dbReference>
<dbReference type="STRING" id="587636.SAMN05216199_0705"/>
<evidence type="ECO:0000256" key="1">
    <source>
        <dbReference type="SAM" id="SignalP"/>
    </source>
</evidence>
<feature type="signal peptide" evidence="1">
    <location>
        <begin position="1"/>
        <end position="32"/>
    </location>
</feature>
<dbReference type="SUPFAM" id="SSF54001">
    <property type="entry name" value="Cysteine proteinases"/>
    <property type="match status" value="1"/>
</dbReference>
<protein>
    <submittedName>
        <fullName evidence="3">CHAP domain-containing protein</fullName>
    </submittedName>
</protein>
<dbReference type="Gene3D" id="3.90.1720.10">
    <property type="entry name" value="endopeptidase domain like (from Nostoc punctiforme)"/>
    <property type="match status" value="1"/>
</dbReference>
<dbReference type="PROSITE" id="PS50911">
    <property type="entry name" value="CHAP"/>
    <property type="match status" value="1"/>
</dbReference>
<evidence type="ECO:0000313" key="4">
    <source>
        <dbReference type="Proteomes" id="UP000199019"/>
    </source>
</evidence>
<evidence type="ECO:0000313" key="3">
    <source>
        <dbReference type="EMBL" id="SER62341.1"/>
    </source>
</evidence>
<name>A0A1H9QP35_9MICO</name>
<feature type="domain" description="Peptidase C51" evidence="2">
    <location>
        <begin position="44"/>
        <end position="170"/>
    </location>
</feature>
<gene>
    <name evidence="3" type="ORF">SAMN05216199_0705</name>
</gene>
<proteinExistence type="predicted"/>